<dbReference type="Proteomes" id="UP000046393">
    <property type="component" value="Unplaced"/>
</dbReference>
<feature type="coiled-coil region" evidence="1">
    <location>
        <begin position="204"/>
        <end position="322"/>
    </location>
</feature>
<dbReference type="AlphaFoldDB" id="A0A0N5ACT4"/>
<keyword evidence="3" id="KW-1185">Reference proteome</keyword>
<name>A0A0N5ACT4_9BILA</name>
<organism evidence="3 4">
    <name type="scientific">Syphacia muris</name>
    <dbReference type="NCBI Taxonomy" id="451379"/>
    <lineage>
        <taxon>Eukaryota</taxon>
        <taxon>Metazoa</taxon>
        <taxon>Ecdysozoa</taxon>
        <taxon>Nematoda</taxon>
        <taxon>Chromadorea</taxon>
        <taxon>Rhabditida</taxon>
        <taxon>Spirurina</taxon>
        <taxon>Oxyuridomorpha</taxon>
        <taxon>Oxyuroidea</taxon>
        <taxon>Oxyuridae</taxon>
        <taxon>Syphacia</taxon>
    </lineage>
</organism>
<evidence type="ECO:0000313" key="4">
    <source>
        <dbReference type="WBParaSite" id="SMUV_0000196401-mRNA-1"/>
    </source>
</evidence>
<evidence type="ECO:0000259" key="2">
    <source>
        <dbReference type="Pfam" id="PF24531"/>
    </source>
</evidence>
<accession>A0A0N5ACT4</accession>
<proteinExistence type="predicted"/>
<dbReference type="Pfam" id="PF24531">
    <property type="entry name" value="ANC1_spectrin"/>
    <property type="match status" value="1"/>
</dbReference>
<dbReference type="WBParaSite" id="SMUV_0000196401-mRNA-1">
    <property type="protein sequence ID" value="SMUV_0000196401-mRNA-1"/>
    <property type="gene ID" value="SMUV_0000196401"/>
</dbReference>
<keyword evidence="1" id="KW-0175">Coiled coil</keyword>
<dbReference type="STRING" id="451379.A0A0N5ACT4"/>
<protein>
    <submittedName>
        <fullName evidence="4">Dynactin subunit 2</fullName>
    </submittedName>
</protein>
<evidence type="ECO:0000256" key="1">
    <source>
        <dbReference type="SAM" id="Coils"/>
    </source>
</evidence>
<sequence>LLRLLNEDLSIQNQLVDENAEITKQLNSLCERLESGGDTDDIAFDAMHNELNYIAKEADEFAKRFAEPVRYVLHSVEFSAPEINAKIASTKAEIDSKRARVAADDELKKLQSDISAEMTILEIAVNDGQKVISDDAADLANIDSALQQIRSAMEHLNLAENSYRRMSELPDADAVCSDVLDKLSKYGDELGTLETALVDRQTNLTNFNATALNVKQQLNALENSCNEVEAANVESGLANCDTLAKNLDEVRDNLKELKNEADDLGELKAPNELAESLKEIFDALEERLNKAKDNLLKQKSVEDNVDHELNVAQEELEAFEAKYESPKELATAVEDLKQLNELNVRIGEINVDDVVDRQKQNRFTKRRDELKCLLEELLTPLEKDVAGEQDILAELHNLLAELNSISDKAMAIEGSSDGNGEELANLSKLGDEFDALKNR</sequence>
<dbReference type="InterPro" id="IPR057132">
    <property type="entry name" value="ANC1_spectrin_dom"/>
</dbReference>
<evidence type="ECO:0000313" key="3">
    <source>
        <dbReference type="Proteomes" id="UP000046393"/>
    </source>
</evidence>
<reference evidence="4" key="1">
    <citation type="submission" date="2017-02" db="UniProtKB">
        <authorList>
            <consortium name="WormBaseParasite"/>
        </authorList>
    </citation>
    <scope>IDENTIFICATION</scope>
</reference>
<feature type="domain" description="Nuclear anchorage protein 1 spectrin repeat" evidence="2">
    <location>
        <begin position="298"/>
        <end position="390"/>
    </location>
</feature>